<dbReference type="Pfam" id="PF11361">
    <property type="entry name" value="DUF3159"/>
    <property type="match status" value="1"/>
</dbReference>
<dbReference type="Proteomes" id="UP000240739">
    <property type="component" value="Unassembled WGS sequence"/>
</dbReference>
<sequence>MVPDQPDAQTRPSEAPPSALADAIGGPLGIAESALPAAAFVAASTASGGDTTLAAIVAVALALVLALARIVRGQTVQYALSGLIGVGFAAFIAARTGKAENFFLPGLLANAGYAAAFAVSITLRRPLAGYVAVAVAGGNPLAAWREDPAYLRVATRASWVFVGVFAGRLAVQLPLYLADALVALGVARVAMGLPLFALGGWLAWLLMRGVPIPAVARPDADRDATSDDDGPPAAPGRLAGEAD</sequence>
<keyword evidence="2" id="KW-0472">Membrane</keyword>
<name>A0A2T4UHY4_9ACTN</name>
<gene>
    <name evidence="3" type="ORF">C7Y72_03885</name>
</gene>
<evidence type="ECO:0000313" key="3">
    <source>
        <dbReference type="EMBL" id="PTL58852.1"/>
    </source>
</evidence>
<feature type="transmembrane region" description="Helical" evidence="2">
    <location>
        <begin position="127"/>
        <end position="145"/>
    </location>
</feature>
<feature type="transmembrane region" description="Helical" evidence="2">
    <location>
        <begin position="157"/>
        <end position="177"/>
    </location>
</feature>
<dbReference type="OrthoDB" id="5244221at2"/>
<feature type="transmembrane region" description="Helical" evidence="2">
    <location>
        <begin position="78"/>
        <end position="96"/>
    </location>
</feature>
<feature type="transmembrane region" description="Helical" evidence="2">
    <location>
        <begin position="53"/>
        <end position="71"/>
    </location>
</feature>
<dbReference type="PIRSF" id="PIRSF010219">
    <property type="entry name" value="UCP010219"/>
    <property type="match status" value="1"/>
</dbReference>
<dbReference type="EMBL" id="PYYB01000001">
    <property type="protein sequence ID" value="PTL58852.1"/>
    <property type="molecule type" value="Genomic_DNA"/>
</dbReference>
<evidence type="ECO:0000256" key="1">
    <source>
        <dbReference type="SAM" id="MobiDB-lite"/>
    </source>
</evidence>
<evidence type="ECO:0000313" key="4">
    <source>
        <dbReference type="Proteomes" id="UP000240739"/>
    </source>
</evidence>
<dbReference type="AlphaFoldDB" id="A0A2T4UHY4"/>
<feature type="region of interest" description="Disordered" evidence="1">
    <location>
        <begin position="218"/>
        <end position="243"/>
    </location>
</feature>
<keyword evidence="2" id="KW-1133">Transmembrane helix</keyword>
<feature type="transmembrane region" description="Helical" evidence="2">
    <location>
        <begin position="102"/>
        <end position="120"/>
    </location>
</feature>
<keyword evidence="2" id="KW-0812">Transmembrane</keyword>
<keyword evidence="4" id="KW-1185">Reference proteome</keyword>
<proteinExistence type="predicted"/>
<evidence type="ECO:0000256" key="2">
    <source>
        <dbReference type="SAM" id="Phobius"/>
    </source>
</evidence>
<organism evidence="3 4">
    <name type="scientific">Paraconexibacter algicola</name>
    <dbReference type="NCBI Taxonomy" id="2133960"/>
    <lineage>
        <taxon>Bacteria</taxon>
        <taxon>Bacillati</taxon>
        <taxon>Actinomycetota</taxon>
        <taxon>Thermoleophilia</taxon>
        <taxon>Solirubrobacterales</taxon>
        <taxon>Paraconexibacteraceae</taxon>
        <taxon>Paraconexibacter</taxon>
    </lineage>
</organism>
<comment type="caution">
    <text evidence="3">The sequence shown here is derived from an EMBL/GenBank/DDBJ whole genome shotgun (WGS) entry which is preliminary data.</text>
</comment>
<accession>A0A2T4UHY4</accession>
<feature type="transmembrane region" description="Helical" evidence="2">
    <location>
        <begin position="189"/>
        <end position="207"/>
    </location>
</feature>
<protein>
    <submittedName>
        <fullName evidence="3">DUF3159 domain-containing protein</fullName>
    </submittedName>
</protein>
<reference evidence="3 4" key="1">
    <citation type="submission" date="2018-03" db="EMBL/GenBank/DDBJ databases">
        <title>Aquarubrobacter algicola gen. nov., sp. nov., a novel actinobacterium isolated from shallow eutrophic lake during the end of cyanobacterial harmful algal blooms.</title>
        <authorList>
            <person name="Chun S.J."/>
        </authorList>
    </citation>
    <scope>NUCLEOTIDE SEQUENCE [LARGE SCALE GENOMIC DNA]</scope>
    <source>
        <strain evidence="3 4">Seoho-28</strain>
    </source>
</reference>
<dbReference type="InterPro" id="IPR016566">
    <property type="entry name" value="UCP010219"/>
</dbReference>